<reference evidence="3" key="1">
    <citation type="submission" date="2020-02" db="EMBL/GenBank/DDBJ databases">
        <authorList>
            <person name="Meier V. D."/>
        </authorList>
    </citation>
    <scope>NUCLEOTIDE SEQUENCE</scope>
    <source>
        <strain evidence="3">AVDCRST_MAG03</strain>
    </source>
</reference>
<evidence type="ECO:0000256" key="2">
    <source>
        <dbReference type="SAM" id="Phobius"/>
    </source>
</evidence>
<keyword evidence="2" id="KW-0472">Membrane</keyword>
<evidence type="ECO:0000256" key="1">
    <source>
        <dbReference type="SAM" id="MobiDB-lite"/>
    </source>
</evidence>
<name>A0A6J4PS93_9ACTN</name>
<proteinExistence type="predicted"/>
<sequence>MGLAIVALIVLAIVAFVAIPILIRVFGEATSRNENRPDGQGRDEPRPGERGPGGEE</sequence>
<feature type="compositionally biased region" description="Basic and acidic residues" evidence="1">
    <location>
        <begin position="31"/>
        <end position="56"/>
    </location>
</feature>
<dbReference type="EMBL" id="CADCUT010000160">
    <property type="protein sequence ID" value="CAA9422991.1"/>
    <property type="molecule type" value="Genomic_DNA"/>
</dbReference>
<feature type="transmembrane region" description="Helical" evidence="2">
    <location>
        <begin position="6"/>
        <end position="26"/>
    </location>
</feature>
<feature type="region of interest" description="Disordered" evidence="1">
    <location>
        <begin position="30"/>
        <end position="56"/>
    </location>
</feature>
<accession>A0A6J4PS93</accession>
<dbReference type="AlphaFoldDB" id="A0A6J4PS93"/>
<protein>
    <submittedName>
        <fullName evidence="3">Uncharacterized protein</fullName>
    </submittedName>
</protein>
<organism evidence="3">
    <name type="scientific">uncultured Rubrobacteraceae bacterium</name>
    <dbReference type="NCBI Taxonomy" id="349277"/>
    <lineage>
        <taxon>Bacteria</taxon>
        <taxon>Bacillati</taxon>
        <taxon>Actinomycetota</taxon>
        <taxon>Rubrobacteria</taxon>
        <taxon>Rubrobacterales</taxon>
        <taxon>Rubrobacteraceae</taxon>
        <taxon>environmental samples</taxon>
    </lineage>
</organism>
<evidence type="ECO:0000313" key="3">
    <source>
        <dbReference type="EMBL" id="CAA9422991.1"/>
    </source>
</evidence>
<keyword evidence="2" id="KW-0812">Transmembrane</keyword>
<keyword evidence="2" id="KW-1133">Transmembrane helix</keyword>
<gene>
    <name evidence="3" type="ORF">AVDCRST_MAG03-2678</name>
</gene>